<evidence type="ECO:0000256" key="1">
    <source>
        <dbReference type="SAM" id="MobiDB-lite"/>
    </source>
</evidence>
<sequence length="291" mass="33443">MKLHTYLMSPNPYEVRIVEIDYTPKRLFLEWHDTQVETNDVSPFEPSRNNPPVSPTRNEPSIDNADMETDNAIDIETEIEHGSDDSSSGDDSDSRDGDFLMDEDNIIDDVEVEMREFHLNVDPDVEWIKGASKRKHHVVTDDGNELDIEVINNELFLFESSSNDWIEGERKKIKAIRREFKDRVNQHAIEIRRELDFEKNDKNRVTVVFKGTITSLGGGTGQEVVYEEEVQTQNPVTTIKLDVESEPNPDVETTTFRRMYMCLGSLKQGFVAGKREFLRLDGAFMKGPFHG</sequence>
<feature type="region of interest" description="Disordered" evidence="1">
    <location>
        <begin position="38"/>
        <end position="66"/>
    </location>
</feature>
<evidence type="ECO:0000313" key="3">
    <source>
        <dbReference type="Proteomes" id="UP001177003"/>
    </source>
</evidence>
<accession>A0AA35ZEP2</accession>
<name>A0AA35ZEP2_LACSI</name>
<proteinExistence type="predicted"/>
<keyword evidence="3" id="KW-1185">Reference proteome</keyword>
<dbReference type="PANTHER" id="PTHR31973">
    <property type="entry name" value="POLYPROTEIN, PUTATIVE-RELATED"/>
    <property type="match status" value="1"/>
</dbReference>
<organism evidence="2 3">
    <name type="scientific">Lactuca saligna</name>
    <name type="common">Willowleaf lettuce</name>
    <dbReference type="NCBI Taxonomy" id="75948"/>
    <lineage>
        <taxon>Eukaryota</taxon>
        <taxon>Viridiplantae</taxon>
        <taxon>Streptophyta</taxon>
        <taxon>Embryophyta</taxon>
        <taxon>Tracheophyta</taxon>
        <taxon>Spermatophyta</taxon>
        <taxon>Magnoliopsida</taxon>
        <taxon>eudicotyledons</taxon>
        <taxon>Gunneridae</taxon>
        <taxon>Pentapetalae</taxon>
        <taxon>asterids</taxon>
        <taxon>campanulids</taxon>
        <taxon>Asterales</taxon>
        <taxon>Asteraceae</taxon>
        <taxon>Cichorioideae</taxon>
        <taxon>Cichorieae</taxon>
        <taxon>Lactucinae</taxon>
        <taxon>Lactuca</taxon>
    </lineage>
</organism>
<evidence type="ECO:0000313" key="2">
    <source>
        <dbReference type="EMBL" id="CAI9291209.1"/>
    </source>
</evidence>
<reference evidence="2" key="1">
    <citation type="submission" date="2023-04" db="EMBL/GenBank/DDBJ databases">
        <authorList>
            <person name="Vijverberg K."/>
            <person name="Xiong W."/>
            <person name="Schranz E."/>
        </authorList>
    </citation>
    <scope>NUCLEOTIDE SEQUENCE</scope>
</reference>
<dbReference type="AlphaFoldDB" id="A0AA35ZEP2"/>
<protein>
    <submittedName>
        <fullName evidence="2">Uncharacterized protein</fullName>
    </submittedName>
</protein>
<dbReference type="Proteomes" id="UP001177003">
    <property type="component" value="Chromosome 6"/>
</dbReference>
<feature type="compositionally biased region" description="Polar residues" evidence="1">
    <location>
        <begin position="38"/>
        <end position="61"/>
    </location>
</feature>
<feature type="region of interest" description="Disordered" evidence="1">
    <location>
        <begin position="78"/>
        <end position="100"/>
    </location>
</feature>
<gene>
    <name evidence="2" type="ORF">LSALG_LOCUS30362</name>
</gene>
<dbReference type="PANTHER" id="PTHR31973:SF190">
    <property type="entry name" value="MULE TRANSPOSASE DOMAIN-CONTAINING PROTEIN"/>
    <property type="match status" value="1"/>
</dbReference>
<dbReference type="EMBL" id="OX465082">
    <property type="protein sequence ID" value="CAI9291209.1"/>
    <property type="molecule type" value="Genomic_DNA"/>
</dbReference>